<accession>A0ABR4NZR6</accession>
<evidence type="ECO:0000313" key="8">
    <source>
        <dbReference type="EMBL" id="KAL3234617.1"/>
    </source>
</evidence>
<evidence type="ECO:0000256" key="1">
    <source>
        <dbReference type="ARBA" id="ARBA00004123"/>
    </source>
</evidence>
<keyword evidence="9" id="KW-1185">Reference proteome</keyword>
<evidence type="ECO:0000256" key="5">
    <source>
        <dbReference type="ARBA" id="ARBA00022829"/>
    </source>
</evidence>
<dbReference type="InterPro" id="IPR019440">
    <property type="entry name" value="MAU2"/>
</dbReference>
<organism evidence="8 9">
    <name type="scientific">Nakaseomyces bracarensis</name>
    <dbReference type="NCBI Taxonomy" id="273131"/>
    <lineage>
        <taxon>Eukaryota</taxon>
        <taxon>Fungi</taxon>
        <taxon>Dikarya</taxon>
        <taxon>Ascomycota</taxon>
        <taxon>Saccharomycotina</taxon>
        <taxon>Saccharomycetes</taxon>
        <taxon>Saccharomycetales</taxon>
        <taxon>Saccharomycetaceae</taxon>
        <taxon>Nakaseomyces</taxon>
    </lineage>
</organism>
<keyword evidence="7" id="KW-0131">Cell cycle</keyword>
<evidence type="ECO:0000256" key="7">
    <source>
        <dbReference type="ARBA" id="ARBA00023306"/>
    </source>
</evidence>
<dbReference type="Pfam" id="PF10345">
    <property type="entry name" value="Cohesin_load"/>
    <property type="match status" value="1"/>
</dbReference>
<evidence type="ECO:0000256" key="2">
    <source>
        <dbReference type="ARBA" id="ARBA00008585"/>
    </source>
</evidence>
<evidence type="ECO:0000313" key="9">
    <source>
        <dbReference type="Proteomes" id="UP001623330"/>
    </source>
</evidence>
<comment type="caution">
    <text evidence="8">The sequence shown here is derived from an EMBL/GenBank/DDBJ whole genome shotgun (WGS) entry which is preliminary data.</text>
</comment>
<dbReference type="Proteomes" id="UP001623330">
    <property type="component" value="Unassembled WGS sequence"/>
</dbReference>
<gene>
    <name evidence="8" type="ORF">RNJ44_03379</name>
</gene>
<sequence>MAEIKLNAGEVWRLYKEYTNCAHENSGRVSNEEQLTQYYSLINSGIQCLQLLKSRFVLDVEQDSKVTLELVKLLLDETHSCQLAEMHLSSLRERFKNHEDSDQLLRDRLVCEFLTLYTVPLRRNDRVHYDLALKNCHEYVSYLENLVEEKNTYKYKSWIPVFKYVVLVLSMKLRKYSRVHERFMELINDKNNLTHEWRSFLVLNYAAFLLKRRKVINPELIDLIKEITVDNTNAKLYAWRLATELLMEIFTDKNITSHLNAFKEFFEGHKNELHGGYEIEVTDGIKLQLQIGSIFEYRNLKNILLLFQSISYIINCYDRKANFSSKFLPKVEGTISILINESHNEMDRSLNEWDSQICWYQSILESTSFYKMWEQMLLRGPAFIGEGKSIGNELFGMYGGLCDVMAKQINPDVDVNEVLDGYESIAVSNPSVEVKMISLINSYLILTSMVSENPSSKSEYISRSNEIWSKIERLYRESDLQNNNVWDVTLSMIWVISHTEPFTWSPLPTTDEERIHHMERLRLYYNNNKFYGSESQRDFKLKHGVLLLVMVNYLGGRLFEQDLQIMTRISEKCFKNCNKYLSVNKSVRYVMGLWALMNYTVSMKHKEVVYTRSKLNDILHE</sequence>
<comment type="subcellular location">
    <subcellularLocation>
        <location evidence="1">Nucleus</location>
    </subcellularLocation>
</comment>
<proteinExistence type="inferred from homology"/>
<keyword evidence="4" id="KW-0498">Mitosis</keyword>
<reference evidence="8 9" key="1">
    <citation type="submission" date="2024-05" db="EMBL/GenBank/DDBJ databases">
        <title>Long read based assembly of the Candida bracarensis genome reveals expanded adhesin content.</title>
        <authorList>
            <person name="Marcet-Houben M."/>
            <person name="Ksiezopolska E."/>
            <person name="Gabaldon T."/>
        </authorList>
    </citation>
    <scope>NUCLEOTIDE SEQUENCE [LARGE SCALE GENOMIC DNA]</scope>
    <source>
        <strain evidence="8 9">CBM6</strain>
    </source>
</reference>
<evidence type="ECO:0000256" key="3">
    <source>
        <dbReference type="ARBA" id="ARBA00022618"/>
    </source>
</evidence>
<name>A0ABR4NZR6_9SACH</name>
<comment type="similarity">
    <text evidence="2">Belongs to the SCC4/mau-2 family.</text>
</comment>
<keyword evidence="6" id="KW-0539">Nucleus</keyword>
<evidence type="ECO:0000256" key="4">
    <source>
        <dbReference type="ARBA" id="ARBA00022776"/>
    </source>
</evidence>
<protein>
    <submittedName>
        <fullName evidence="8">Uncharacterized protein</fullName>
    </submittedName>
</protein>
<keyword evidence="3" id="KW-0132">Cell division</keyword>
<keyword evidence="5" id="KW-0159">Chromosome partition</keyword>
<evidence type="ECO:0000256" key="6">
    <source>
        <dbReference type="ARBA" id="ARBA00023242"/>
    </source>
</evidence>
<dbReference type="EMBL" id="JBEVYD010000003">
    <property type="protein sequence ID" value="KAL3234617.1"/>
    <property type="molecule type" value="Genomic_DNA"/>
</dbReference>